<dbReference type="InterPro" id="IPR005857">
    <property type="entry name" value="Cysta_beta_synth"/>
</dbReference>
<dbReference type="InterPro" id="IPR036052">
    <property type="entry name" value="TrpB-like_PALP_sf"/>
</dbReference>
<evidence type="ECO:0000256" key="10">
    <source>
        <dbReference type="PROSITE-ProRule" id="PRU00703"/>
    </source>
</evidence>
<dbReference type="Gene3D" id="3.10.580.10">
    <property type="entry name" value="CBS-domain"/>
    <property type="match status" value="2"/>
</dbReference>
<evidence type="ECO:0000256" key="11">
    <source>
        <dbReference type="RuleBase" id="RU361204"/>
    </source>
</evidence>
<evidence type="ECO:0000256" key="6">
    <source>
        <dbReference type="ARBA" id="ARBA00023122"/>
    </source>
</evidence>
<feature type="domain" description="CBS" evidence="13">
    <location>
        <begin position="378"/>
        <end position="436"/>
    </location>
</feature>
<keyword evidence="11" id="KW-0198">Cysteine biosynthesis</keyword>
<dbReference type="InterPro" id="IPR001926">
    <property type="entry name" value="TrpB-like_PALP"/>
</dbReference>
<dbReference type="GO" id="GO:0004122">
    <property type="term" value="F:cystathionine beta-synthase activity"/>
    <property type="evidence" value="ECO:0007669"/>
    <property type="project" value="UniProtKB-UniRule"/>
</dbReference>
<evidence type="ECO:0000256" key="4">
    <source>
        <dbReference type="ARBA" id="ARBA00012041"/>
    </source>
</evidence>
<dbReference type="Proteomes" id="UP001166286">
    <property type="component" value="Unassembled WGS sequence"/>
</dbReference>
<evidence type="ECO:0000259" key="13">
    <source>
        <dbReference type="PROSITE" id="PS51371"/>
    </source>
</evidence>
<dbReference type="InterPro" id="IPR001216">
    <property type="entry name" value="P-phosphate_BS"/>
</dbReference>
<evidence type="ECO:0000256" key="9">
    <source>
        <dbReference type="ARBA" id="ARBA00047490"/>
    </source>
</evidence>
<protein>
    <recommendedName>
        <fullName evidence="8 11">Cystathionine beta-synthase</fullName>
        <ecNumber evidence="4 11">4.2.1.22</ecNumber>
    </recommendedName>
</protein>
<dbReference type="EC" id="4.2.1.22" evidence="4 11"/>
<gene>
    <name evidence="14" type="ORF">JMJ35_005875</name>
</gene>
<keyword evidence="7 11" id="KW-0456">Lyase</keyword>
<dbReference type="PANTHER" id="PTHR10314">
    <property type="entry name" value="CYSTATHIONINE BETA-SYNTHASE"/>
    <property type="match status" value="1"/>
</dbReference>
<keyword evidence="11" id="KW-0028">Amino-acid biosynthesis</keyword>
<dbReference type="SUPFAM" id="SSF54631">
    <property type="entry name" value="CBS-domain pair"/>
    <property type="match status" value="1"/>
</dbReference>
<evidence type="ECO:0000256" key="5">
    <source>
        <dbReference type="ARBA" id="ARBA00022898"/>
    </source>
</evidence>
<dbReference type="EMBL" id="JAFEKC020000013">
    <property type="protein sequence ID" value="KAK0511302.1"/>
    <property type="molecule type" value="Genomic_DNA"/>
</dbReference>
<dbReference type="SMART" id="SM00116">
    <property type="entry name" value="CBS"/>
    <property type="match status" value="1"/>
</dbReference>
<sequence>MSTLTKPKLPPVVMDTITQQIGNTPMVKLNKIPQSLGIEATVYAKLEYFNAGGSVKDRIALRMIEEAERKGRIKPGDTLIEPTSGNTGIGLALVAAVKGYNTIITLPEKMSAEKVAVLRALNATIIRTPTQAAFDSPESHIGVARRLEKEIPNAHILDQYGNLDNPLAHEHGTAQEIWEQTEGRITAVVAGVGTGGTITGLSRGLKKHNSKIKVIGADPYGSILALPEALNQKHANESYKVEGIGYDFVPDVLKQQEVDVWYKTDDREAFAYARRLIAEEGLLVGGSSGSAIAAMVKSVKDLSLCKEDVVVVILPDSVRSYLSKFIDDDWLAANDLLPPTPPPTNPPSPKLPAHVRRSSTSTSKDKSPFADATIRTLRLKPVTTVSVKTPCIEAIETMRDKGFDQLPVLASTGKKRLVGLVTLGNLLSRLSHGRASPQSPVENVMFSFTKISEVVTNPQDIGKIAPASTGKENRNPSGAKTNGEADSEGVPQKRKFVEITLDTPLRALSRFFEWNSAAVVTEKEEDWMKPVAVVTKVDLLTWLVKQGKTNGHV</sequence>
<evidence type="ECO:0000256" key="12">
    <source>
        <dbReference type="SAM" id="MobiDB-lite"/>
    </source>
</evidence>
<evidence type="ECO:0000313" key="14">
    <source>
        <dbReference type="EMBL" id="KAK0511302.1"/>
    </source>
</evidence>
<dbReference type="CDD" id="cd01561">
    <property type="entry name" value="CBS_like"/>
    <property type="match status" value="1"/>
</dbReference>
<dbReference type="AlphaFoldDB" id="A0AA39V0T1"/>
<feature type="compositionally biased region" description="Pro residues" evidence="12">
    <location>
        <begin position="338"/>
        <end position="350"/>
    </location>
</feature>
<keyword evidence="6 10" id="KW-0129">CBS domain</keyword>
<dbReference type="PROSITE" id="PS51371">
    <property type="entry name" value="CBS"/>
    <property type="match status" value="1"/>
</dbReference>
<keyword evidence="15" id="KW-1185">Reference proteome</keyword>
<dbReference type="SUPFAM" id="SSF53686">
    <property type="entry name" value="Tryptophan synthase beta subunit-like PLP-dependent enzymes"/>
    <property type="match status" value="1"/>
</dbReference>
<dbReference type="GO" id="GO:0006535">
    <property type="term" value="P:cysteine biosynthetic process from serine"/>
    <property type="evidence" value="ECO:0007669"/>
    <property type="project" value="UniProtKB-UniRule"/>
</dbReference>
<evidence type="ECO:0000256" key="7">
    <source>
        <dbReference type="ARBA" id="ARBA00023239"/>
    </source>
</evidence>
<comment type="caution">
    <text evidence="14">The sequence shown here is derived from an EMBL/GenBank/DDBJ whole genome shotgun (WGS) entry which is preliminary data.</text>
</comment>
<feature type="region of interest" description="Disordered" evidence="12">
    <location>
        <begin position="336"/>
        <end position="368"/>
    </location>
</feature>
<organism evidence="14 15">
    <name type="scientific">Cladonia borealis</name>
    <dbReference type="NCBI Taxonomy" id="184061"/>
    <lineage>
        <taxon>Eukaryota</taxon>
        <taxon>Fungi</taxon>
        <taxon>Dikarya</taxon>
        <taxon>Ascomycota</taxon>
        <taxon>Pezizomycotina</taxon>
        <taxon>Lecanoromycetes</taxon>
        <taxon>OSLEUM clade</taxon>
        <taxon>Lecanoromycetidae</taxon>
        <taxon>Lecanorales</taxon>
        <taxon>Lecanorineae</taxon>
        <taxon>Cladoniaceae</taxon>
        <taxon>Cladonia</taxon>
    </lineage>
</organism>
<dbReference type="PROSITE" id="PS00901">
    <property type="entry name" value="CYS_SYNTHASE"/>
    <property type="match status" value="1"/>
</dbReference>
<evidence type="ECO:0000313" key="15">
    <source>
        <dbReference type="Proteomes" id="UP001166286"/>
    </source>
</evidence>
<comment type="cofactor">
    <cofactor evidence="1 11">
        <name>pyridoxal 5'-phosphate</name>
        <dbReference type="ChEBI" id="CHEBI:597326"/>
    </cofactor>
</comment>
<reference evidence="14" key="1">
    <citation type="submission" date="2023-03" db="EMBL/GenBank/DDBJ databases">
        <title>Complete genome of Cladonia borealis.</title>
        <authorList>
            <person name="Park H."/>
        </authorList>
    </citation>
    <scope>NUCLEOTIDE SEQUENCE</scope>
    <source>
        <strain evidence="14">ANT050790</strain>
    </source>
</reference>
<dbReference type="InterPro" id="IPR000644">
    <property type="entry name" value="CBS_dom"/>
</dbReference>
<dbReference type="NCBIfam" id="TIGR01137">
    <property type="entry name" value="cysta_beta"/>
    <property type="match status" value="1"/>
</dbReference>
<comment type="similarity">
    <text evidence="3 11">Belongs to the cysteine synthase/cystathionine beta-synthase family.</text>
</comment>
<dbReference type="Pfam" id="PF00571">
    <property type="entry name" value="CBS"/>
    <property type="match status" value="1"/>
</dbReference>
<dbReference type="InterPro" id="IPR046342">
    <property type="entry name" value="CBS_dom_sf"/>
</dbReference>
<comment type="pathway">
    <text evidence="2">Amino-acid biosynthesis; L-cysteine biosynthesis; L-cysteine from L-homocysteine and L-serine: step 1/2.</text>
</comment>
<evidence type="ECO:0000256" key="3">
    <source>
        <dbReference type="ARBA" id="ARBA00007103"/>
    </source>
</evidence>
<name>A0AA39V0T1_9LECA</name>
<evidence type="ECO:0000256" key="1">
    <source>
        <dbReference type="ARBA" id="ARBA00001933"/>
    </source>
</evidence>
<keyword evidence="5 11" id="KW-0663">Pyridoxal phosphate</keyword>
<proteinExistence type="inferred from homology"/>
<evidence type="ECO:0000256" key="8">
    <source>
        <dbReference type="ARBA" id="ARBA00026192"/>
    </source>
</evidence>
<comment type="catalytic activity">
    <reaction evidence="9 11">
        <text>L-homocysteine + L-serine = L,L-cystathionine + H2O</text>
        <dbReference type="Rhea" id="RHEA:10112"/>
        <dbReference type="ChEBI" id="CHEBI:15377"/>
        <dbReference type="ChEBI" id="CHEBI:33384"/>
        <dbReference type="ChEBI" id="CHEBI:58161"/>
        <dbReference type="ChEBI" id="CHEBI:58199"/>
        <dbReference type="EC" id="4.2.1.22"/>
    </reaction>
</comment>
<accession>A0AA39V0T1</accession>
<evidence type="ECO:0000256" key="2">
    <source>
        <dbReference type="ARBA" id="ARBA00005003"/>
    </source>
</evidence>
<dbReference type="GO" id="GO:0019343">
    <property type="term" value="P:cysteine biosynthetic process via cystathionine"/>
    <property type="evidence" value="ECO:0007669"/>
    <property type="project" value="UniProtKB-UniRule"/>
</dbReference>
<dbReference type="FunFam" id="3.40.50.1100:FF:000003">
    <property type="entry name" value="Cystathionine beta-synthase"/>
    <property type="match status" value="1"/>
</dbReference>
<dbReference type="GO" id="GO:0005737">
    <property type="term" value="C:cytoplasm"/>
    <property type="evidence" value="ECO:0007669"/>
    <property type="project" value="InterPro"/>
</dbReference>
<dbReference type="FunFam" id="3.40.50.1100:FF:000118">
    <property type="entry name" value="Related to CYS4-cystathionine beta-synthase"/>
    <property type="match status" value="1"/>
</dbReference>
<dbReference type="InterPro" id="IPR050214">
    <property type="entry name" value="Cys_Synth/Cystath_Beta-Synth"/>
</dbReference>
<feature type="region of interest" description="Disordered" evidence="12">
    <location>
        <begin position="461"/>
        <end position="491"/>
    </location>
</feature>
<dbReference type="Gene3D" id="3.40.50.1100">
    <property type="match status" value="2"/>
</dbReference>
<dbReference type="Pfam" id="PF00291">
    <property type="entry name" value="PALP"/>
    <property type="match status" value="1"/>
</dbReference>